<organism evidence="3">
    <name type="scientific">marine sediment metagenome</name>
    <dbReference type="NCBI Taxonomy" id="412755"/>
    <lineage>
        <taxon>unclassified sequences</taxon>
        <taxon>metagenomes</taxon>
        <taxon>ecological metagenomes</taxon>
    </lineage>
</organism>
<dbReference type="SUPFAM" id="SSF58014">
    <property type="entry name" value="Coiled-coil domain of nucleotide exchange factor GrpE"/>
    <property type="match status" value="1"/>
</dbReference>
<dbReference type="InterPro" id="IPR000740">
    <property type="entry name" value="GrpE"/>
</dbReference>
<gene>
    <name evidence="3" type="ORF">LCGC14_1245240</name>
</gene>
<evidence type="ECO:0000256" key="2">
    <source>
        <dbReference type="ARBA" id="ARBA00023186"/>
    </source>
</evidence>
<protein>
    <submittedName>
        <fullName evidence="3">Uncharacterized protein</fullName>
    </submittedName>
</protein>
<feature type="non-terminal residue" evidence="3">
    <location>
        <position position="1"/>
    </location>
</feature>
<dbReference type="AlphaFoldDB" id="A0A0F9LRL5"/>
<reference evidence="3" key="1">
    <citation type="journal article" date="2015" name="Nature">
        <title>Complex archaea that bridge the gap between prokaryotes and eukaryotes.</title>
        <authorList>
            <person name="Spang A."/>
            <person name="Saw J.H."/>
            <person name="Jorgensen S.L."/>
            <person name="Zaremba-Niedzwiedzka K."/>
            <person name="Martijn J."/>
            <person name="Lind A.E."/>
            <person name="van Eijk R."/>
            <person name="Schleper C."/>
            <person name="Guy L."/>
            <person name="Ettema T.J."/>
        </authorList>
    </citation>
    <scope>NUCLEOTIDE SEQUENCE</scope>
</reference>
<dbReference type="InterPro" id="IPR013805">
    <property type="entry name" value="GrpE_CC"/>
</dbReference>
<dbReference type="GO" id="GO:0042803">
    <property type="term" value="F:protein homodimerization activity"/>
    <property type="evidence" value="ECO:0007669"/>
    <property type="project" value="InterPro"/>
</dbReference>
<dbReference type="PANTHER" id="PTHR21237:SF23">
    <property type="entry name" value="GRPE PROTEIN HOMOLOG, MITOCHONDRIAL"/>
    <property type="match status" value="1"/>
</dbReference>
<dbReference type="PANTHER" id="PTHR21237">
    <property type="entry name" value="GRPE PROTEIN"/>
    <property type="match status" value="1"/>
</dbReference>
<dbReference type="Gene3D" id="3.90.20.20">
    <property type="match status" value="1"/>
</dbReference>
<dbReference type="GO" id="GO:0051082">
    <property type="term" value="F:unfolded protein binding"/>
    <property type="evidence" value="ECO:0007669"/>
    <property type="project" value="TreeGrafter"/>
</dbReference>
<dbReference type="GO" id="GO:0006457">
    <property type="term" value="P:protein folding"/>
    <property type="evidence" value="ECO:0007669"/>
    <property type="project" value="InterPro"/>
</dbReference>
<dbReference type="GO" id="GO:0000774">
    <property type="term" value="F:adenyl-nucleotide exchange factor activity"/>
    <property type="evidence" value="ECO:0007669"/>
    <property type="project" value="InterPro"/>
</dbReference>
<name>A0A0F9LRL5_9ZZZZ</name>
<comment type="similarity">
    <text evidence="1">Belongs to the GrpE family.</text>
</comment>
<proteinExistence type="inferred from homology"/>
<comment type="caution">
    <text evidence="3">The sequence shown here is derived from an EMBL/GenBank/DDBJ whole genome shotgun (WGS) entry which is preliminary data.</text>
</comment>
<evidence type="ECO:0000256" key="1">
    <source>
        <dbReference type="ARBA" id="ARBA00009054"/>
    </source>
</evidence>
<accession>A0A0F9LRL5</accession>
<sequence length="335" mass="37620">VQVESKGEEKTGIKEAESGIEEELVLKKSEVDELRKKAEESDSFLDKLLRTRAELLNYQKRMRKEHESTAQYAIQDLILDLLPEFDNFERAAKLAENSKDINKFVEGVKLIEDQLFKVLEKHGVENAKEEAEILMMMVSSSSEVNMRPHILAKGELSRTFFTFQTFFLNRWGIMAHDLITSGVIKNPDWGKKVAALIGLGIFLAGSIAEDEAREFVYEMTTRRELPDMSVLGTVLLAIPKNIPFFGNIIEAVVEGRGSTEIPLQRTVTNLLRGPYKVLTAKEKEAMIRGIIQSSEAILTLGAGVPATAQVADILEGIFAPKKKKGKRSIKKRKKK</sequence>
<dbReference type="Pfam" id="PF01025">
    <property type="entry name" value="GrpE"/>
    <property type="match status" value="1"/>
</dbReference>
<dbReference type="EMBL" id="LAZR01006767">
    <property type="protein sequence ID" value="KKM89771.1"/>
    <property type="molecule type" value="Genomic_DNA"/>
</dbReference>
<dbReference type="PRINTS" id="PR00773">
    <property type="entry name" value="GRPEPROTEIN"/>
</dbReference>
<dbReference type="GO" id="GO:0051087">
    <property type="term" value="F:protein-folding chaperone binding"/>
    <property type="evidence" value="ECO:0007669"/>
    <property type="project" value="InterPro"/>
</dbReference>
<keyword evidence="2" id="KW-0143">Chaperone</keyword>
<evidence type="ECO:0000313" key="3">
    <source>
        <dbReference type="EMBL" id="KKM89771.1"/>
    </source>
</evidence>